<evidence type="ECO:0000256" key="1">
    <source>
        <dbReference type="SAM" id="Phobius"/>
    </source>
</evidence>
<feature type="transmembrane region" description="Helical" evidence="1">
    <location>
        <begin position="33"/>
        <end position="52"/>
    </location>
</feature>
<gene>
    <name evidence="3" type="ORF">HZS55_13990</name>
</gene>
<feature type="transmembrane region" description="Helical" evidence="1">
    <location>
        <begin position="9"/>
        <end position="27"/>
    </location>
</feature>
<organism evidence="3 4">
    <name type="scientific">Halosimplex rubrum</name>
    <dbReference type="NCBI Taxonomy" id="869889"/>
    <lineage>
        <taxon>Archaea</taxon>
        <taxon>Methanobacteriati</taxon>
        <taxon>Methanobacteriota</taxon>
        <taxon>Stenosarchaea group</taxon>
        <taxon>Halobacteria</taxon>
        <taxon>Halobacteriales</taxon>
        <taxon>Haloarculaceae</taxon>
        <taxon>Halosimplex</taxon>
    </lineage>
</organism>
<dbReference type="InterPro" id="IPR058413">
    <property type="entry name" value="DUF8100"/>
</dbReference>
<reference evidence="3 4" key="1">
    <citation type="submission" date="2020-07" db="EMBL/GenBank/DDBJ databases">
        <title>Halosimplex pelagicum sp. nov. and Halosimplex rubrum sp. nov., isolated from salted brown alga Laminaria, and emended description of the genus Halosimplex.</title>
        <authorList>
            <person name="Cui H."/>
        </authorList>
    </citation>
    <scope>NUCLEOTIDE SEQUENCE [LARGE SCALE GENOMIC DNA]</scope>
    <source>
        <strain evidence="3 4">R27</strain>
    </source>
</reference>
<evidence type="ECO:0000259" key="2">
    <source>
        <dbReference type="Pfam" id="PF26402"/>
    </source>
</evidence>
<dbReference type="Proteomes" id="UP000509667">
    <property type="component" value="Chromosome"/>
</dbReference>
<dbReference type="OrthoDB" id="379869at2157"/>
<sequence>MNRTRQQRIGSVFLVLPSVFMVVVGALEGLWIAVVLGGVAGLLGVTLYVGIGRYETELEQFYATQIDYASPPAFAYTLSQTVAFTVAFCCALYVALTFDLVAPVSEWVPATDSLVVLGGAVLGLALGAGYPPLMQRQDLVPLLSVGRWASELDGGLFVTAYAVLLFGSDPLSGVVFGVTYVGSRIAILGGIRASARTDRNSA</sequence>
<feature type="transmembrane region" description="Helical" evidence="1">
    <location>
        <begin position="73"/>
        <end position="94"/>
    </location>
</feature>
<evidence type="ECO:0000313" key="4">
    <source>
        <dbReference type="Proteomes" id="UP000509667"/>
    </source>
</evidence>
<proteinExistence type="predicted"/>
<dbReference type="AlphaFoldDB" id="A0A7D5PBF6"/>
<dbReference type="GeneID" id="56078995"/>
<feature type="transmembrane region" description="Helical" evidence="1">
    <location>
        <begin position="114"/>
        <end position="133"/>
    </location>
</feature>
<dbReference type="EMBL" id="CP058910">
    <property type="protein sequence ID" value="QLH78339.1"/>
    <property type="molecule type" value="Genomic_DNA"/>
</dbReference>
<protein>
    <recommendedName>
        <fullName evidence="2">DUF8100 domain-containing protein</fullName>
    </recommendedName>
</protein>
<feature type="domain" description="DUF8100" evidence="2">
    <location>
        <begin position="51"/>
        <end position="197"/>
    </location>
</feature>
<keyword evidence="4" id="KW-1185">Reference proteome</keyword>
<keyword evidence="1" id="KW-0812">Transmembrane</keyword>
<dbReference type="RefSeq" id="WP_179908246.1">
    <property type="nucleotide sequence ID" value="NZ_CP058910.1"/>
</dbReference>
<keyword evidence="1" id="KW-1133">Transmembrane helix</keyword>
<feature type="transmembrane region" description="Helical" evidence="1">
    <location>
        <begin position="145"/>
        <end position="167"/>
    </location>
</feature>
<evidence type="ECO:0000313" key="3">
    <source>
        <dbReference type="EMBL" id="QLH78339.1"/>
    </source>
</evidence>
<dbReference type="Pfam" id="PF26402">
    <property type="entry name" value="DUF8100"/>
    <property type="match status" value="1"/>
</dbReference>
<dbReference type="KEGG" id="hrr:HZS55_13990"/>
<accession>A0A7D5PBF6</accession>
<keyword evidence="1" id="KW-0472">Membrane</keyword>
<feature type="transmembrane region" description="Helical" evidence="1">
    <location>
        <begin position="173"/>
        <end position="191"/>
    </location>
</feature>
<name>A0A7D5PBF6_9EURY</name>